<comment type="caution">
    <text evidence="1">The sequence shown here is derived from an EMBL/GenBank/DDBJ whole genome shotgun (WGS) entry which is preliminary data.</text>
</comment>
<gene>
    <name evidence="1" type="ORF">Nepgr_004014</name>
</gene>
<sequence>MGNKAGLSNLALPSAVKGERADCKSSPQGLADQVIAPPRLDQVRSMKQAPSFKPLKSILKKSKDWLSSRCWNQIAVGGAEFAILMLANADVLQGRLLWLRPKCIAFRKKLLGGWNMLQEPSALTKCDVAGDVASTSLKKHRSRFCDSGLLAFPQVV</sequence>
<dbReference type="AlphaFoldDB" id="A0AAD3XEP2"/>
<organism evidence="1 2">
    <name type="scientific">Nepenthes gracilis</name>
    <name type="common">Slender pitcher plant</name>
    <dbReference type="NCBI Taxonomy" id="150966"/>
    <lineage>
        <taxon>Eukaryota</taxon>
        <taxon>Viridiplantae</taxon>
        <taxon>Streptophyta</taxon>
        <taxon>Embryophyta</taxon>
        <taxon>Tracheophyta</taxon>
        <taxon>Spermatophyta</taxon>
        <taxon>Magnoliopsida</taxon>
        <taxon>eudicotyledons</taxon>
        <taxon>Gunneridae</taxon>
        <taxon>Pentapetalae</taxon>
        <taxon>Caryophyllales</taxon>
        <taxon>Nepenthaceae</taxon>
        <taxon>Nepenthes</taxon>
    </lineage>
</organism>
<protein>
    <submittedName>
        <fullName evidence="1">Uncharacterized protein</fullName>
    </submittedName>
</protein>
<proteinExistence type="predicted"/>
<reference evidence="1" key="1">
    <citation type="submission" date="2023-05" db="EMBL/GenBank/DDBJ databases">
        <title>Nepenthes gracilis genome sequencing.</title>
        <authorList>
            <person name="Fukushima K."/>
        </authorList>
    </citation>
    <scope>NUCLEOTIDE SEQUENCE</scope>
    <source>
        <strain evidence="1">SING2019-196</strain>
    </source>
</reference>
<name>A0AAD3XEP2_NEPGR</name>
<keyword evidence="2" id="KW-1185">Reference proteome</keyword>
<dbReference type="Proteomes" id="UP001279734">
    <property type="component" value="Unassembled WGS sequence"/>
</dbReference>
<evidence type="ECO:0000313" key="1">
    <source>
        <dbReference type="EMBL" id="GMH02175.1"/>
    </source>
</evidence>
<accession>A0AAD3XEP2</accession>
<dbReference type="EMBL" id="BSYO01000003">
    <property type="protein sequence ID" value="GMH02175.1"/>
    <property type="molecule type" value="Genomic_DNA"/>
</dbReference>
<evidence type="ECO:0000313" key="2">
    <source>
        <dbReference type="Proteomes" id="UP001279734"/>
    </source>
</evidence>